<keyword evidence="3 7" id="KW-0863">Zinc-finger</keyword>
<protein>
    <submittedName>
        <fullName evidence="14">E3 ubiquitin-protein ligase TRIM33 isoform X1</fullName>
    </submittedName>
</protein>
<comment type="subcellular location">
    <subcellularLocation>
        <location evidence="1">Nucleus</location>
    </subcellularLocation>
</comment>
<dbReference type="Gene3D" id="3.30.40.10">
    <property type="entry name" value="Zinc/RING finger domain, C3HC4 (zinc finger)"/>
    <property type="match status" value="1"/>
</dbReference>
<keyword evidence="5 8" id="KW-0103">Bromodomain</keyword>
<dbReference type="Proteomes" id="UP000694888">
    <property type="component" value="Unplaced"/>
</dbReference>
<dbReference type="PROSITE" id="PS50119">
    <property type="entry name" value="ZF_BBOX"/>
    <property type="match status" value="2"/>
</dbReference>
<dbReference type="PROSITE" id="PS50014">
    <property type="entry name" value="BROMODOMAIN_2"/>
    <property type="match status" value="1"/>
</dbReference>
<dbReference type="Gene3D" id="1.20.920.10">
    <property type="entry name" value="Bromodomain-like"/>
    <property type="match status" value="1"/>
</dbReference>
<feature type="domain" description="B box-type" evidence="12">
    <location>
        <begin position="344"/>
        <end position="385"/>
    </location>
</feature>
<keyword evidence="4" id="KW-0862">Zinc</keyword>
<dbReference type="SUPFAM" id="SSF57845">
    <property type="entry name" value="B-box zinc-binding domain"/>
    <property type="match status" value="1"/>
</dbReference>
<feature type="region of interest" description="Disordered" evidence="10">
    <location>
        <begin position="838"/>
        <end position="889"/>
    </location>
</feature>
<evidence type="ECO:0000256" key="8">
    <source>
        <dbReference type="PROSITE-ProRule" id="PRU00035"/>
    </source>
</evidence>
<evidence type="ECO:0000313" key="14">
    <source>
        <dbReference type="RefSeq" id="XP_035828445.1"/>
    </source>
</evidence>
<evidence type="ECO:0000256" key="6">
    <source>
        <dbReference type="ARBA" id="ARBA00023242"/>
    </source>
</evidence>
<feature type="compositionally biased region" description="Polar residues" evidence="10">
    <location>
        <begin position="564"/>
        <end position="579"/>
    </location>
</feature>
<feature type="compositionally biased region" description="Polar residues" evidence="10">
    <location>
        <begin position="52"/>
        <end position="61"/>
    </location>
</feature>
<dbReference type="SMART" id="SM00336">
    <property type="entry name" value="BBOX"/>
    <property type="match status" value="2"/>
</dbReference>
<dbReference type="InterPro" id="IPR011011">
    <property type="entry name" value="Znf_FYVE_PHD"/>
</dbReference>
<feature type="region of interest" description="Disordered" evidence="10">
    <location>
        <begin position="561"/>
        <end position="586"/>
    </location>
</feature>
<feature type="region of interest" description="Disordered" evidence="10">
    <location>
        <begin position="792"/>
        <end position="812"/>
    </location>
</feature>
<dbReference type="PRINTS" id="PR00503">
    <property type="entry name" value="BROMODOMAIN"/>
</dbReference>
<dbReference type="PANTHER" id="PTHR45915:SF6">
    <property type="entry name" value="E3 UBIQUITIN-PROTEIN LIGASE TRIM33"/>
    <property type="match status" value="1"/>
</dbReference>
<evidence type="ECO:0000256" key="2">
    <source>
        <dbReference type="ARBA" id="ARBA00022723"/>
    </source>
</evidence>
<feature type="region of interest" description="Disordered" evidence="10">
    <location>
        <begin position="618"/>
        <end position="641"/>
    </location>
</feature>
<feature type="compositionally biased region" description="Low complexity" evidence="10">
    <location>
        <begin position="845"/>
        <end position="859"/>
    </location>
</feature>
<feature type="region of interest" description="Disordered" evidence="10">
    <location>
        <begin position="693"/>
        <end position="776"/>
    </location>
</feature>
<evidence type="ECO:0000259" key="12">
    <source>
        <dbReference type="PROSITE" id="PS50119"/>
    </source>
</evidence>
<feature type="compositionally biased region" description="Low complexity" evidence="10">
    <location>
        <begin position="714"/>
        <end position="730"/>
    </location>
</feature>
<feature type="region of interest" description="Disordered" evidence="10">
    <location>
        <begin position="46"/>
        <end position="248"/>
    </location>
</feature>
<name>A0ABM1W1A2_APLCA</name>
<feature type="coiled-coil region" evidence="9">
    <location>
        <begin position="407"/>
        <end position="434"/>
    </location>
</feature>
<dbReference type="InterPro" id="IPR001487">
    <property type="entry name" value="Bromodomain"/>
</dbReference>
<dbReference type="GeneID" id="101846096"/>
<keyword evidence="6" id="KW-0539">Nucleus</keyword>
<feature type="compositionally biased region" description="Polar residues" evidence="10">
    <location>
        <begin position="125"/>
        <end position="137"/>
    </location>
</feature>
<dbReference type="SMART" id="SM00297">
    <property type="entry name" value="BROMO"/>
    <property type="match status" value="1"/>
</dbReference>
<feature type="compositionally biased region" description="Basic and acidic residues" evidence="10">
    <location>
        <begin position="76"/>
        <end position="88"/>
    </location>
</feature>
<evidence type="ECO:0000256" key="1">
    <source>
        <dbReference type="ARBA" id="ARBA00004123"/>
    </source>
</evidence>
<dbReference type="InterPro" id="IPR000315">
    <property type="entry name" value="Znf_B-box"/>
</dbReference>
<feature type="compositionally biased region" description="Basic and acidic residues" evidence="10">
    <location>
        <begin position="182"/>
        <end position="191"/>
    </location>
</feature>
<evidence type="ECO:0000313" key="13">
    <source>
        <dbReference type="Proteomes" id="UP000694888"/>
    </source>
</evidence>
<feature type="region of interest" description="Disordered" evidence="10">
    <location>
        <begin position="1106"/>
        <end position="1134"/>
    </location>
</feature>
<feature type="compositionally biased region" description="Basic and acidic residues" evidence="10">
    <location>
        <begin position="864"/>
        <end position="879"/>
    </location>
</feature>
<dbReference type="CDD" id="cd15541">
    <property type="entry name" value="PHD_TIF1_like"/>
    <property type="match status" value="1"/>
</dbReference>
<keyword evidence="9" id="KW-0175">Coiled coil</keyword>
<keyword evidence="2" id="KW-0479">Metal-binding</keyword>
<gene>
    <name evidence="14" type="primary">LOC101846096</name>
</gene>
<dbReference type="Gene3D" id="3.30.160.60">
    <property type="entry name" value="Classic Zinc Finger"/>
    <property type="match status" value="1"/>
</dbReference>
<feature type="domain" description="Bromo" evidence="11">
    <location>
        <begin position="997"/>
        <end position="1070"/>
    </location>
</feature>
<dbReference type="PANTHER" id="PTHR45915">
    <property type="entry name" value="TRANSCRIPTION INTERMEDIARY FACTOR"/>
    <property type="match status" value="1"/>
</dbReference>
<evidence type="ECO:0000256" key="3">
    <source>
        <dbReference type="ARBA" id="ARBA00022771"/>
    </source>
</evidence>
<feature type="domain" description="B box-type" evidence="12">
    <location>
        <begin position="284"/>
        <end position="331"/>
    </location>
</feature>
<dbReference type="Pfam" id="PF00439">
    <property type="entry name" value="Bromodomain"/>
    <property type="match status" value="1"/>
</dbReference>
<dbReference type="Pfam" id="PF00643">
    <property type="entry name" value="zf-B_box"/>
    <property type="match status" value="2"/>
</dbReference>
<evidence type="ECO:0000256" key="7">
    <source>
        <dbReference type="PROSITE-ProRule" id="PRU00024"/>
    </source>
</evidence>
<keyword evidence="13" id="KW-1185">Reference proteome</keyword>
<dbReference type="PROSITE" id="PS00518">
    <property type="entry name" value="ZF_RING_1"/>
    <property type="match status" value="1"/>
</dbReference>
<dbReference type="InterPro" id="IPR036427">
    <property type="entry name" value="Bromodomain-like_sf"/>
</dbReference>
<evidence type="ECO:0000259" key="11">
    <source>
        <dbReference type="PROSITE" id="PS50014"/>
    </source>
</evidence>
<dbReference type="SUPFAM" id="SSF47370">
    <property type="entry name" value="Bromodomain"/>
    <property type="match status" value="1"/>
</dbReference>
<evidence type="ECO:0000256" key="4">
    <source>
        <dbReference type="ARBA" id="ARBA00022833"/>
    </source>
</evidence>
<dbReference type="CDD" id="cd19805">
    <property type="entry name" value="Bbox1_TIF1"/>
    <property type="match status" value="1"/>
</dbReference>
<evidence type="ECO:0000256" key="9">
    <source>
        <dbReference type="SAM" id="Coils"/>
    </source>
</evidence>
<feature type="compositionally biased region" description="Polar residues" evidence="10">
    <location>
        <begin position="192"/>
        <end position="204"/>
    </location>
</feature>
<evidence type="ECO:0000256" key="5">
    <source>
        <dbReference type="ARBA" id="ARBA00023117"/>
    </source>
</evidence>
<dbReference type="SUPFAM" id="SSF57903">
    <property type="entry name" value="FYVE/PHD zinc finger"/>
    <property type="match status" value="1"/>
</dbReference>
<feature type="compositionally biased region" description="Polar residues" evidence="10">
    <location>
        <begin position="221"/>
        <end position="231"/>
    </location>
</feature>
<dbReference type="RefSeq" id="XP_035828445.1">
    <property type="nucleotide sequence ID" value="XM_035972552.1"/>
</dbReference>
<sequence>MWDVKNIVNQCVKCECKFTSPEKPLKLLPCLHSMCLDCLYGRTPSRRKQKSETQATATSVVNKKVDGVASTSAQQKPEEADNGTEKNASESPQQGTVESDKSTETGEESKSKVAGDSEERDAAVDTSTCDTVTGSVDSSKKSAADNTKSKEASDSKLSAENDGDTPGDKPVDNGQRSSDSNDSEKLTESTETKANNGLSNTSNAGDGDQVNLDLDLGASNGEGSESTNKTGSDVEVSDETAELKPTPVTECPICRDPVEQAGMALMDNMFAALDPDQPSSPVADSKHMCTACEEGQQAESYCMQCEEWLCDSCVDAHKRVRITKDHVISPKDQVKVVTSKSPWEQLMTCKQHKQEQLKFFCEKCEKLTCRDCQLLDHKDHKYQFLDQAAEQYKARLKGSLALMGEKRNKLSANREEIELKLSNCKEQKDSLQQDILKQADVLVKGIRQAVWGVLSNLASFTDAATKRLNKEIDDVSDLVTKFDHCIQFMEDILQDGSSMSLLYSKGSVESKCRKVYHTQVDPQSLKGTLQIRYKHDVNWLLGNLNKIGSIFVNGVRYPPDKNVSGAQNRHNPNSSSYQEQRAGGLSATSPHLQHMANQPIPGQQVPSAEWTKFIQTVSKPSGQPHAPPNMTLSALGPGASLPPQLTLPNRRGQASGMPQPWAGLRFRSAAPPGIPGGSTFAGHLVAGQLLTPQQQQTTRSSFTPMRLHHRPATQSQFSQNEQSNQNSMRSPPQYRMGGEASGTSRPTHGTPDPARPASAGMYDGNSRPDSGGPAMVDIKKEHRDQSPDCVITSSHLKSERPSVFQTTPPNPRLSETVLEMQRNLDDVIRAVPMDMSDNLEQIGGTKSSTSESNKSKPTSPAIEQQKERSRSPTDQELRENWQGGNSMPGFSLSQADHHVDPNDDYCACCHNGGDVLCCDRCPKVFHLQCHIPELTAVPSLNGMMVGGHHCGSFVCTLCDGDKPVDPEEITSTGKRKAPGGLADQEVRVCERILLELFCHPSSVPFQEPVNRVQVPNYYKIITQPVDFTQIKCKLQRRHHNHYQSIKAFLYDLRQIFINCAIYNKAGSEVGKAGKIVRGLFEERVERLMPQYLSFVKENPTPCFSALQPRIDSSEAGDSQTVDAGPPSPKRTKAE</sequence>
<accession>A0ABM1W1A2</accession>
<dbReference type="InterPro" id="IPR013083">
    <property type="entry name" value="Znf_RING/FYVE/PHD"/>
</dbReference>
<feature type="compositionally biased region" description="Basic and acidic residues" evidence="10">
    <location>
        <begin position="98"/>
        <end position="123"/>
    </location>
</feature>
<feature type="compositionally biased region" description="Basic and acidic residues" evidence="10">
    <location>
        <begin position="138"/>
        <end position="159"/>
    </location>
</feature>
<dbReference type="CDD" id="cd19775">
    <property type="entry name" value="Bbox2_TIF1_C-VI"/>
    <property type="match status" value="1"/>
</dbReference>
<proteinExistence type="predicted"/>
<reference evidence="14" key="1">
    <citation type="submission" date="2025-08" db="UniProtKB">
        <authorList>
            <consortium name="RefSeq"/>
        </authorList>
    </citation>
    <scope>IDENTIFICATION</scope>
</reference>
<dbReference type="InterPro" id="IPR017907">
    <property type="entry name" value="Znf_RING_CS"/>
</dbReference>
<evidence type="ECO:0000256" key="10">
    <source>
        <dbReference type="SAM" id="MobiDB-lite"/>
    </source>
</evidence>
<organism evidence="13 14">
    <name type="scientific">Aplysia californica</name>
    <name type="common">California sea hare</name>
    <dbReference type="NCBI Taxonomy" id="6500"/>
    <lineage>
        <taxon>Eukaryota</taxon>
        <taxon>Metazoa</taxon>
        <taxon>Spiralia</taxon>
        <taxon>Lophotrochozoa</taxon>
        <taxon>Mollusca</taxon>
        <taxon>Gastropoda</taxon>
        <taxon>Heterobranchia</taxon>
        <taxon>Euthyneura</taxon>
        <taxon>Tectipleura</taxon>
        <taxon>Aplysiida</taxon>
        <taxon>Aplysioidea</taxon>
        <taxon>Aplysiidae</taxon>
        <taxon>Aplysia</taxon>
    </lineage>
</organism>